<dbReference type="InterPro" id="IPR031734">
    <property type="entry name" value="MBF2"/>
</dbReference>
<evidence type="ECO:0000313" key="2">
    <source>
        <dbReference type="EMBL" id="AYV99551.1"/>
    </source>
</evidence>
<dbReference type="EMBL" id="MK075148">
    <property type="protein sequence ID" value="AYV99551.1"/>
    <property type="molecule type" value="mRNA"/>
</dbReference>
<reference evidence="2" key="1">
    <citation type="journal article" date="2018" name="Toxins">
        <title>Buzz kill: function and proteomic composition of venom from the giant assassin fly Dolopus genitalis (Diptera: Asilidae).</title>
        <authorList>
            <person name="Walker A.A."/>
            <person name="Dobson J."/>
            <person name="Jin J."/>
            <person name="Robinson S.D."/>
            <person name="Herzig V."/>
            <person name="Vetter I."/>
            <person name="King G.F."/>
            <person name="Fry B.G."/>
        </authorList>
    </citation>
    <scope>NUCLEOTIDE SEQUENCE</scope>
    <source>
        <strain evidence="2">U-Asilidin11-Dg30</strain>
        <tissue evidence="2">Venom/thoracic glands</tissue>
    </source>
</reference>
<sequence>MTALKIFICAAFWAVLSIQSADTSLIFRQIEDLETNNNTLDYSGVETIETHIQLIGENQNEALDQTELTQNVGVTKYYSLGKRIAGDRVVATGGKAMNWSTPHNVKITLAYPTRGIGALVTYVFIAVDQTNNGGRAYVLNGGVNQRHITVVIEAFGVTHFALAASIYGR</sequence>
<accession>A0A3G5BIF1</accession>
<feature type="chain" id="PRO_5018056641" evidence="1">
    <location>
        <begin position="24"/>
        <end position="169"/>
    </location>
</feature>
<organism evidence="2">
    <name type="scientific">Dolopus genitalis</name>
    <name type="common">Giant Australian assassin fly</name>
    <name type="synonym">Asilus genitalis</name>
    <dbReference type="NCBI Taxonomy" id="2488630"/>
    <lineage>
        <taxon>Eukaryota</taxon>
        <taxon>Metazoa</taxon>
        <taxon>Ecdysozoa</taxon>
        <taxon>Arthropoda</taxon>
        <taxon>Hexapoda</taxon>
        <taxon>Insecta</taxon>
        <taxon>Pterygota</taxon>
        <taxon>Neoptera</taxon>
        <taxon>Endopterygota</taxon>
        <taxon>Diptera</taxon>
        <taxon>Brachycera</taxon>
        <taxon>Muscomorpha</taxon>
        <taxon>Asiloidea</taxon>
        <taxon>Asilidae</taxon>
        <taxon>Asilinae</taxon>
        <taxon>Dolopus</taxon>
    </lineage>
</organism>
<dbReference type="AlphaFoldDB" id="A0A3G5BIF1"/>
<name>A0A3G5BIF1_DOLGE</name>
<dbReference type="Pfam" id="PF15868">
    <property type="entry name" value="MBF2"/>
    <property type="match status" value="1"/>
</dbReference>
<feature type="signal peptide" evidence="1">
    <location>
        <begin position="1"/>
        <end position="23"/>
    </location>
</feature>
<protein>
    <submittedName>
        <fullName evidence="2">Venom polypeptide</fullName>
    </submittedName>
</protein>
<keyword evidence="1" id="KW-0732">Signal</keyword>
<proteinExistence type="evidence at transcript level"/>
<evidence type="ECO:0000256" key="1">
    <source>
        <dbReference type="SAM" id="SignalP"/>
    </source>
</evidence>